<gene>
    <name evidence="2" type="ORF">H6B30_08700</name>
</gene>
<proteinExistence type="predicted"/>
<dbReference type="RefSeq" id="WP_205109631.1">
    <property type="nucleotide sequence ID" value="NZ_JACJJL010000012.1"/>
</dbReference>
<dbReference type="AlphaFoldDB" id="A0A939B387"/>
<keyword evidence="3" id="KW-1185">Reference proteome</keyword>
<sequence>MKKTLYKLITAIVVLSMGMLCSCSEDNEGFISATEDDFPQILLPWFGDWENGEPAVYKTISRDAELIDSTVVTPALYTTVEWFIDDEKVCEGTKIQLAPLYAGEYILKIVATTTKGKQTSRMGKLVVLPLDGDPTPTDAASDRLVVPGMQAKLHGTNMDKVVKITIGNKEAAATFVSNNGNDYIEYTVPSDLALGIYRITLTDSDGNVYGGDKIEVSDELPVSEETTLWEGSFDVTWDTPFTALQTQFKDLVQSGDIVRAYVTGDGQGTMTTAWWNNILTGKGDPERGDITINGSMVLEFALTDYSIELMNEQDGAIFVGDGYTITKITKE</sequence>
<feature type="signal peptide" evidence="1">
    <location>
        <begin position="1"/>
        <end position="22"/>
    </location>
</feature>
<evidence type="ECO:0000313" key="3">
    <source>
        <dbReference type="Proteomes" id="UP000764045"/>
    </source>
</evidence>
<reference evidence="2 3" key="1">
    <citation type="journal article" date="2021" name="Sci. Rep.">
        <title>The distribution of antibiotic resistance genes in chicken gut microbiota commensals.</title>
        <authorList>
            <person name="Juricova H."/>
            <person name="Matiasovicova J."/>
            <person name="Kubasova T."/>
            <person name="Cejkova D."/>
            <person name="Rychlik I."/>
        </authorList>
    </citation>
    <scope>NUCLEOTIDE SEQUENCE [LARGE SCALE GENOMIC DNA]</scope>
    <source>
        <strain evidence="2 3">An819</strain>
    </source>
</reference>
<evidence type="ECO:0000256" key="1">
    <source>
        <dbReference type="SAM" id="SignalP"/>
    </source>
</evidence>
<dbReference type="Gene3D" id="2.60.40.10">
    <property type="entry name" value="Immunoglobulins"/>
    <property type="match status" value="1"/>
</dbReference>
<dbReference type="Proteomes" id="UP000764045">
    <property type="component" value="Unassembled WGS sequence"/>
</dbReference>
<protein>
    <submittedName>
        <fullName evidence="2">Uncharacterized protein</fullName>
    </submittedName>
</protein>
<feature type="chain" id="PRO_5037391101" evidence="1">
    <location>
        <begin position="23"/>
        <end position="331"/>
    </location>
</feature>
<dbReference type="PROSITE" id="PS51257">
    <property type="entry name" value="PROKAR_LIPOPROTEIN"/>
    <property type="match status" value="1"/>
</dbReference>
<keyword evidence="1" id="KW-0732">Signal</keyword>
<dbReference type="InterPro" id="IPR013783">
    <property type="entry name" value="Ig-like_fold"/>
</dbReference>
<dbReference type="EMBL" id="JACJJL010000012">
    <property type="protein sequence ID" value="MBM6661823.1"/>
    <property type="molecule type" value="Genomic_DNA"/>
</dbReference>
<name>A0A939B387_9BACT</name>
<evidence type="ECO:0000313" key="2">
    <source>
        <dbReference type="EMBL" id="MBM6661823.1"/>
    </source>
</evidence>
<organism evidence="2 3">
    <name type="scientific">Marseilla massiliensis</name>
    <dbReference type="NCBI Taxonomy" id="1841864"/>
    <lineage>
        <taxon>Bacteria</taxon>
        <taxon>Pseudomonadati</taxon>
        <taxon>Bacteroidota</taxon>
        <taxon>Bacteroidia</taxon>
        <taxon>Bacteroidales</taxon>
        <taxon>Prevotellaceae</taxon>
        <taxon>Marseilla</taxon>
    </lineage>
</organism>
<comment type="caution">
    <text evidence="2">The sequence shown here is derived from an EMBL/GenBank/DDBJ whole genome shotgun (WGS) entry which is preliminary data.</text>
</comment>
<accession>A0A939B387</accession>